<name>A0A0W0FCN0_MONRR</name>
<dbReference type="eggNOG" id="ENOG502SS6Y">
    <property type="taxonomic scope" value="Eukaryota"/>
</dbReference>
<accession>A0A0W0FCN0</accession>
<organism evidence="2 3">
    <name type="scientific">Moniliophthora roreri</name>
    <name type="common">Frosty pod rot fungus</name>
    <name type="synonym">Monilia roreri</name>
    <dbReference type="NCBI Taxonomy" id="221103"/>
    <lineage>
        <taxon>Eukaryota</taxon>
        <taxon>Fungi</taxon>
        <taxon>Dikarya</taxon>
        <taxon>Basidiomycota</taxon>
        <taxon>Agaricomycotina</taxon>
        <taxon>Agaricomycetes</taxon>
        <taxon>Agaricomycetidae</taxon>
        <taxon>Agaricales</taxon>
        <taxon>Marasmiineae</taxon>
        <taxon>Marasmiaceae</taxon>
        <taxon>Moniliophthora</taxon>
    </lineage>
</organism>
<proteinExistence type="predicted"/>
<dbReference type="Proteomes" id="UP000054988">
    <property type="component" value="Unassembled WGS sequence"/>
</dbReference>
<protein>
    <submittedName>
        <fullName evidence="2">Uncharacterized protein</fullName>
    </submittedName>
</protein>
<sequence length="427" mass="48548">MPYRRRDESGSQHNFFALKTTSGLQSGLHTNQLATTVYNEFRARSDGRPLELILGIKPSGVSELLVTQLEETYFRRRHLKIIFYRRSKEEYESLSPIRFDSDEALKKKLNKLDKEYSRYKNSQNQDGVYMGQHEYGRLYRMLVVESFRDCERFGITAAARSQILAARVKSLAFTRWSVRNSRDPKAIEVLDVGISEADTAEISSTPASIKRFKHSRNHNMLQRDCVEGKTTIGSEEILDGDTIRDRLKEFTALSSSDPFPVLLLVHDEPKTLQVLGDFGVDTTGWVSGIKELFHPSRANPRPRIYVLDVKNIYEKLYQTPNGAESVKKIANTTGITMPCTPKEEWNAGNDAKYLIDIWSKMTKGLSIQEQFELEQQARSVASTSAPPPPNVPQGDDDEDDWDPNTIQATQHAPAFDIYDEAPSDDEE</sequence>
<evidence type="ECO:0000313" key="3">
    <source>
        <dbReference type="Proteomes" id="UP000054988"/>
    </source>
</evidence>
<feature type="region of interest" description="Disordered" evidence="1">
    <location>
        <begin position="376"/>
        <end position="427"/>
    </location>
</feature>
<gene>
    <name evidence="2" type="ORF">WG66_13477</name>
</gene>
<reference evidence="2 3" key="1">
    <citation type="submission" date="2015-12" db="EMBL/GenBank/DDBJ databases">
        <title>Draft genome sequence of Moniliophthora roreri, the causal agent of frosty pod rot of cacao.</title>
        <authorList>
            <person name="Aime M.C."/>
            <person name="Diaz-Valderrama J.R."/>
            <person name="Kijpornyongpan T."/>
            <person name="Phillips-Mora W."/>
        </authorList>
    </citation>
    <scope>NUCLEOTIDE SEQUENCE [LARGE SCALE GENOMIC DNA]</scope>
    <source>
        <strain evidence="2 3">MCA 2952</strain>
    </source>
</reference>
<comment type="caution">
    <text evidence="2">The sequence shown here is derived from an EMBL/GenBank/DDBJ whole genome shotgun (WGS) entry which is preliminary data.</text>
</comment>
<feature type="compositionally biased region" description="Acidic residues" evidence="1">
    <location>
        <begin position="417"/>
        <end position="427"/>
    </location>
</feature>
<dbReference type="AlphaFoldDB" id="A0A0W0FCN0"/>
<evidence type="ECO:0000313" key="2">
    <source>
        <dbReference type="EMBL" id="KTB34051.1"/>
    </source>
</evidence>
<dbReference type="EMBL" id="LATX01002123">
    <property type="protein sequence ID" value="KTB34051.1"/>
    <property type="molecule type" value="Genomic_DNA"/>
</dbReference>
<evidence type="ECO:0000256" key="1">
    <source>
        <dbReference type="SAM" id="MobiDB-lite"/>
    </source>
</evidence>